<evidence type="ECO:0000259" key="2">
    <source>
        <dbReference type="Pfam" id="PF13625"/>
    </source>
</evidence>
<dbReference type="Pfam" id="PF13280">
    <property type="entry name" value="WYL"/>
    <property type="match status" value="1"/>
</dbReference>
<keyword evidence="3" id="KW-0547">Nucleotide-binding</keyword>
<name>A0A7Y6IG26_9ACTN</name>
<gene>
    <name evidence="3" type="ORF">HTZ77_39520</name>
</gene>
<dbReference type="PROSITE" id="PS52050">
    <property type="entry name" value="WYL"/>
    <property type="match status" value="1"/>
</dbReference>
<dbReference type="Proteomes" id="UP000586042">
    <property type="component" value="Unassembled WGS sequence"/>
</dbReference>
<feature type="domain" description="WYL" evidence="1">
    <location>
        <begin position="750"/>
        <end position="811"/>
    </location>
</feature>
<evidence type="ECO:0000259" key="1">
    <source>
        <dbReference type="Pfam" id="PF13280"/>
    </source>
</evidence>
<evidence type="ECO:0000313" key="4">
    <source>
        <dbReference type="Proteomes" id="UP000586042"/>
    </source>
</evidence>
<protein>
    <submittedName>
        <fullName evidence="3">Helicase-associated domain-containing protein</fullName>
    </submittedName>
</protein>
<dbReference type="InterPro" id="IPR032830">
    <property type="entry name" value="XPB/Ssl2_N"/>
</dbReference>
<proteinExistence type="predicted"/>
<dbReference type="EMBL" id="JABWGN010000020">
    <property type="protein sequence ID" value="NUW37446.1"/>
    <property type="molecule type" value="Genomic_DNA"/>
</dbReference>
<dbReference type="GO" id="GO:0004386">
    <property type="term" value="F:helicase activity"/>
    <property type="evidence" value="ECO:0007669"/>
    <property type="project" value="UniProtKB-KW"/>
</dbReference>
<keyword evidence="3" id="KW-0067">ATP-binding</keyword>
<dbReference type="RefSeq" id="WP_175594885.1">
    <property type="nucleotide sequence ID" value="NZ_JABWGN010000020.1"/>
</dbReference>
<dbReference type="InterPro" id="IPR026881">
    <property type="entry name" value="WYL_dom"/>
</dbReference>
<sequence length="815" mass="85651">MEFTEWIRARSDEQLRALVSARPELITPVPAHLEGLAARAGSPSAIGRALDRLDRFTLAVVETLAVQDGPAPRETLADLVARALAAGEPEPALGAALDRLRDLALVYGPDDALDLAPGVRKALDDPAGLGPPVAEVFRHHPPEQLDEMADDIAPGTTGTGKERLAAALAEPAKLLEEVSGEARAALDQLAWGPATGRVPNARREVRVGSARSPIEQLLARGLLAATGEESVTLPREVGLHLRGGRVHRDLLAAPPALEGTAREQELADRTAAGQAFAFVRVVEELCERWSFEPPGVLRTGGLGVRDMKRVTTELDVPEWAAALAVEVAHAAGLVAQGGGVDGEWLPTTGYDLWRVRSTADRWVTLALTWLHMDRVPGLVGERDERDRPLNALHPDLRRTAAPVVRTAALGVLASAPGLAPSRASVLDRMAWEQPRRRGPLREQLVEFALREAEQVGVTGLGVLSGHGRALMMGAGIGPGPAEGAGTATGSRAGKASGAKGTKGAAAKAAAAGDPAAVLAPLLPEPVDHVLLQADLTAVAPGPLTSELNRWMTLAADVESKGGATVYRFSDASVRRALDAGQGADELLAALEHHSATPMPQALSYLVADVARRHGRIRVGSASAYVRCDDPALLDQIIADRRSASLRLRRLAPTVIASRTSRAALIDSLRAMGYAPVAESLDGDVIVSRLDGRRSEGPAQTRSVPASNGLDAEVAAAAVRALRAGDAAHLTRREPVAAPGGTIPRGPATSTITALQDAIKQGERVWIGYLDSQGNATSRILEPARMEGGYLTAYDETRAAVHRFALHRITGVAGLS</sequence>
<dbReference type="AlphaFoldDB" id="A0A7Y6IG26"/>
<keyword evidence="3" id="KW-0347">Helicase</keyword>
<comment type="caution">
    <text evidence="3">The sequence shown here is derived from an EMBL/GenBank/DDBJ whole genome shotgun (WGS) entry which is preliminary data.</text>
</comment>
<keyword evidence="3" id="KW-0378">Hydrolase</keyword>
<evidence type="ECO:0000313" key="3">
    <source>
        <dbReference type="EMBL" id="NUW37446.1"/>
    </source>
</evidence>
<organism evidence="3 4">
    <name type="scientific">Nonomuraea montanisoli</name>
    <dbReference type="NCBI Taxonomy" id="2741721"/>
    <lineage>
        <taxon>Bacteria</taxon>
        <taxon>Bacillati</taxon>
        <taxon>Actinomycetota</taxon>
        <taxon>Actinomycetes</taxon>
        <taxon>Streptosporangiales</taxon>
        <taxon>Streptosporangiaceae</taxon>
        <taxon>Nonomuraea</taxon>
    </lineage>
</organism>
<accession>A0A7Y6IG26</accession>
<keyword evidence="4" id="KW-1185">Reference proteome</keyword>
<dbReference type="Pfam" id="PF13625">
    <property type="entry name" value="Helicase_C_3"/>
    <property type="match status" value="1"/>
</dbReference>
<feature type="domain" description="Helicase XPB/Ssl2 N-terminal" evidence="2">
    <location>
        <begin position="529"/>
        <end position="651"/>
    </location>
</feature>
<reference evidence="3 4" key="1">
    <citation type="submission" date="2020-06" db="EMBL/GenBank/DDBJ databases">
        <title>Nonomuraea sp. SMC257, a novel actinomycete isolated from soil.</title>
        <authorList>
            <person name="Chanama M."/>
        </authorList>
    </citation>
    <scope>NUCLEOTIDE SEQUENCE [LARGE SCALE GENOMIC DNA]</scope>
    <source>
        <strain evidence="3 4">SMC257</strain>
    </source>
</reference>